<dbReference type="EMBL" id="JACHXO010000002">
    <property type="protein sequence ID" value="MBB3193949.1"/>
    <property type="molecule type" value="Genomic_DNA"/>
</dbReference>
<proteinExistence type="predicted"/>
<reference evidence="3 4" key="1">
    <citation type="submission" date="2020-08" db="EMBL/GenBank/DDBJ databases">
        <title>Genomic Encyclopedia of Type Strains, Phase III (KMG-III): the genomes of soil and plant-associated and newly described type strains.</title>
        <authorList>
            <person name="Whitman W."/>
        </authorList>
    </citation>
    <scope>NUCLEOTIDE SEQUENCE [LARGE SCALE GENOMIC DNA]</scope>
    <source>
        <strain evidence="3 4">CECT 7247</strain>
    </source>
</reference>
<evidence type="ECO:0000313" key="4">
    <source>
        <dbReference type="Proteomes" id="UP000574369"/>
    </source>
</evidence>
<dbReference type="RefSeq" id="WP_088449844.1">
    <property type="nucleotide sequence ID" value="NZ_JACHXO010000002.1"/>
</dbReference>
<dbReference type="Pfam" id="PF06381">
    <property type="entry name" value="Phage_portal_3"/>
    <property type="match status" value="1"/>
</dbReference>
<feature type="domain" description="Anti-CBASS protein Acb1-like N-terminal" evidence="2">
    <location>
        <begin position="113"/>
        <end position="410"/>
    </location>
</feature>
<comment type="caution">
    <text evidence="3">The sequence shown here is derived from an EMBL/GenBank/DDBJ whole genome shotgun (WGS) entry which is preliminary data.</text>
</comment>
<evidence type="ECO:0000256" key="1">
    <source>
        <dbReference type="SAM" id="MobiDB-lite"/>
    </source>
</evidence>
<feature type="region of interest" description="Disordered" evidence="1">
    <location>
        <begin position="436"/>
        <end position="481"/>
    </location>
</feature>
<name>A0ABR6GRV4_9BURK</name>
<dbReference type="Proteomes" id="UP000574369">
    <property type="component" value="Unassembled WGS sequence"/>
</dbReference>
<feature type="compositionally biased region" description="Basic and acidic residues" evidence="1">
    <location>
        <begin position="436"/>
        <end position="450"/>
    </location>
</feature>
<protein>
    <recommendedName>
        <fullName evidence="2">Anti-CBASS protein Acb1-like N-terminal domain-containing protein</fullName>
    </recommendedName>
</protein>
<keyword evidence="4" id="KW-1185">Reference proteome</keyword>
<gene>
    <name evidence="3" type="ORF">FHS28_001334</name>
</gene>
<organism evidence="3 4">
    <name type="scientific">Roseateles terrae</name>
    <dbReference type="NCBI Taxonomy" id="431060"/>
    <lineage>
        <taxon>Bacteria</taxon>
        <taxon>Pseudomonadati</taxon>
        <taxon>Pseudomonadota</taxon>
        <taxon>Betaproteobacteria</taxon>
        <taxon>Burkholderiales</taxon>
        <taxon>Sphaerotilaceae</taxon>
        <taxon>Roseateles</taxon>
    </lineage>
</organism>
<feature type="compositionally biased region" description="Low complexity" evidence="1">
    <location>
        <begin position="455"/>
        <end position="468"/>
    </location>
</feature>
<sequence length="481" mass="52633">MADLITNTYELTQIARARNDFLSEFAGSLDAKRPDAWRQYGYKTDLCFRDYRQAYERGGPAHGAVHKILGKCWERLPRIKQPEADKATPWEEAITALLKPINGWQKLMGLDRRNLVGRFAALIYRVADGRPLSEPLSKGDALKDLIPLYEDQIKVTSWHSDQNDPDTYGKPAMFQYRARGESLSGDNQGKPEMWADVHPSRVQILAEGADGDDFFEGVPLLKAGFNALVDLEKLRGGGAESALKNAARTIVVKFDAQASPTTITSNPDGSPTERSVKSVIEDQTKALNSNQDSSMVLQGGEATTLQTQASDLSPQWTIAANEFAASVGLPFTVLFGQQTGRLASDEDQKDYIARAVGRQLNTLTPMLTEFVQRMQACGIIEAGEFEIEWPDLGAPSDEQRLDNAVKMVTANKTAYDGGSLEPIFDLNEIRKVGGFEERAAGAGDEFKEDTPPADPAADPNADPTAAKKPPADPKAKSQAKK</sequence>
<evidence type="ECO:0000313" key="3">
    <source>
        <dbReference type="EMBL" id="MBB3193949.1"/>
    </source>
</evidence>
<dbReference type="InterPro" id="IPR024459">
    <property type="entry name" value="Acb1-like_N"/>
</dbReference>
<evidence type="ECO:0000259" key="2">
    <source>
        <dbReference type="Pfam" id="PF06381"/>
    </source>
</evidence>
<accession>A0ABR6GRV4</accession>